<name>A0A418VGK5_9DEIO</name>
<gene>
    <name evidence="4" type="ORF">D3875_01505</name>
</gene>
<evidence type="ECO:0000259" key="3">
    <source>
        <dbReference type="Pfam" id="PF13359"/>
    </source>
</evidence>
<dbReference type="Proteomes" id="UP000286287">
    <property type="component" value="Unassembled WGS sequence"/>
</dbReference>
<sequence length="132" mass="15280">MKAQLLVHALTRQIICTATSRGAIHDLMLFKQSRTYVHPETQIKADAGYQGIQQGHALTQTPKKASKHHPLTPAERAANRRLACERLPVEHVIRFIKIFRILKGTYRHRRRRFQLRLTLLCALYNHTQALPK</sequence>
<evidence type="ECO:0000313" key="4">
    <source>
        <dbReference type="EMBL" id="RJF75219.1"/>
    </source>
</evidence>
<comment type="caution">
    <text evidence="4">The sequence shown here is derived from an EMBL/GenBank/DDBJ whole genome shotgun (WGS) entry which is preliminary data.</text>
</comment>
<evidence type="ECO:0000256" key="2">
    <source>
        <dbReference type="ARBA" id="ARBA00022723"/>
    </source>
</evidence>
<protein>
    <recommendedName>
        <fullName evidence="3">DDE Tnp4 domain-containing protein</fullName>
    </recommendedName>
</protein>
<accession>A0A418VGK5</accession>
<dbReference type="EMBL" id="QYUJ01000006">
    <property type="protein sequence ID" value="RJF75219.1"/>
    <property type="molecule type" value="Genomic_DNA"/>
</dbReference>
<dbReference type="GO" id="GO:0046872">
    <property type="term" value="F:metal ion binding"/>
    <property type="evidence" value="ECO:0007669"/>
    <property type="project" value="UniProtKB-KW"/>
</dbReference>
<proteinExistence type="predicted"/>
<keyword evidence="2" id="KW-0479">Metal-binding</keyword>
<organism evidence="4 5">
    <name type="scientific">Deinococcus cavernae</name>
    <dbReference type="NCBI Taxonomy" id="2320857"/>
    <lineage>
        <taxon>Bacteria</taxon>
        <taxon>Thermotogati</taxon>
        <taxon>Deinococcota</taxon>
        <taxon>Deinococci</taxon>
        <taxon>Deinococcales</taxon>
        <taxon>Deinococcaceae</taxon>
        <taxon>Deinococcus</taxon>
    </lineage>
</organism>
<evidence type="ECO:0000313" key="5">
    <source>
        <dbReference type="Proteomes" id="UP000286287"/>
    </source>
</evidence>
<keyword evidence="5" id="KW-1185">Reference proteome</keyword>
<dbReference type="InterPro" id="IPR027806">
    <property type="entry name" value="HARBI1_dom"/>
</dbReference>
<evidence type="ECO:0000256" key="1">
    <source>
        <dbReference type="ARBA" id="ARBA00001968"/>
    </source>
</evidence>
<dbReference type="AlphaFoldDB" id="A0A418VGK5"/>
<dbReference type="RefSeq" id="WP_119760437.1">
    <property type="nucleotide sequence ID" value="NZ_QYUJ01000006.1"/>
</dbReference>
<dbReference type="Pfam" id="PF13359">
    <property type="entry name" value="DDE_Tnp_4"/>
    <property type="match status" value="1"/>
</dbReference>
<reference evidence="4 5" key="1">
    <citation type="submission" date="2018-09" db="EMBL/GenBank/DDBJ databases">
        <authorList>
            <person name="Zhu H."/>
        </authorList>
    </citation>
    <scope>NUCLEOTIDE SEQUENCE [LARGE SCALE GENOMIC DNA]</scope>
    <source>
        <strain evidence="4 5">K2S05-167</strain>
    </source>
</reference>
<comment type="cofactor">
    <cofactor evidence="1">
        <name>a divalent metal cation</name>
        <dbReference type="ChEBI" id="CHEBI:60240"/>
    </cofactor>
</comment>
<feature type="domain" description="DDE Tnp4" evidence="3">
    <location>
        <begin position="1"/>
        <end position="125"/>
    </location>
</feature>
<dbReference type="OrthoDB" id="68240at2"/>